<dbReference type="AlphaFoldDB" id="A0A2P2N8P7"/>
<accession>A0A2P2N8P7</accession>
<sequence>MKPTPLLKKFPTFCLFPEKTRQRERTQMRF</sequence>
<proteinExistence type="predicted"/>
<reference evidence="1" key="1">
    <citation type="submission" date="2018-02" db="EMBL/GenBank/DDBJ databases">
        <title>Rhizophora mucronata_Transcriptome.</title>
        <authorList>
            <person name="Meera S.P."/>
            <person name="Sreeshan A."/>
            <person name="Augustine A."/>
        </authorList>
    </citation>
    <scope>NUCLEOTIDE SEQUENCE</scope>
    <source>
        <tissue evidence="1">Leaf</tissue>
    </source>
</reference>
<organism evidence="1">
    <name type="scientific">Rhizophora mucronata</name>
    <name type="common">Asiatic mangrove</name>
    <dbReference type="NCBI Taxonomy" id="61149"/>
    <lineage>
        <taxon>Eukaryota</taxon>
        <taxon>Viridiplantae</taxon>
        <taxon>Streptophyta</taxon>
        <taxon>Embryophyta</taxon>
        <taxon>Tracheophyta</taxon>
        <taxon>Spermatophyta</taxon>
        <taxon>Magnoliopsida</taxon>
        <taxon>eudicotyledons</taxon>
        <taxon>Gunneridae</taxon>
        <taxon>Pentapetalae</taxon>
        <taxon>rosids</taxon>
        <taxon>fabids</taxon>
        <taxon>Malpighiales</taxon>
        <taxon>Rhizophoraceae</taxon>
        <taxon>Rhizophora</taxon>
    </lineage>
</organism>
<protein>
    <submittedName>
        <fullName evidence="1">Uncharacterized protein</fullName>
    </submittedName>
</protein>
<name>A0A2P2N8P7_RHIMU</name>
<evidence type="ECO:0000313" key="1">
    <source>
        <dbReference type="EMBL" id="MBX38822.1"/>
    </source>
</evidence>
<dbReference type="EMBL" id="GGEC01058338">
    <property type="protein sequence ID" value="MBX38822.1"/>
    <property type="molecule type" value="Transcribed_RNA"/>
</dbReference>